<name>A0A5B0PUX5_PUCGR</name>
<protein>
    <submittedName>
        <fullName evidence="2">Uncharacterized protein</fullName>
    </submittedName>
</protein>
<dbReference type="EMBL" id="VSWC01000041">
    <property type="protein sequence ID" value="KAA1104776.1"/>
    <property type="molecule type" value="Genomic_DNA"/>
</dbReference>
<accession>A0A5B0PUX5</accession>
<dbReference type="EMBL" id="VDEP01000344">
    <property type="protein sequence ID" value="KAA1098958.1"/>
    <property type="molecule type" value="Genomic_DNA"/>
</dbReference>
<dbReference type="AlphaFoldDB" id="A0A5B0PUX5"/>
<gene>
    <name evidence="2" type="ORF">PGT21_031567</name>
    <name evidence="1" type="ORF">PGTUg99_006940</name>
</gene>
<comment type="caution">
    <text evidence="2">The sequence shown here is derived from an EMBL/GenBank/DDBJ whole genome shotgun (WGS) entry which is preliminary data.</text>
</comment>
<evidence type="ECO:0000313" key="3">
    <source>
        <dbReference type="Proteomes" id="UP000324748"/>
    </source>
</evidence>
<reference evidence="3 4" key="1">
    <citation type="submission" date="2019-05" db="EMBL/GenBank/DDBJ databases">
        <title>Emergence of the Ug99 lineage of the wheat stem rust pathogen through somatic hybridization.</title>
        <authorList>
            <person name="Li F."/>
            <person name="Upadhyaya N.M."/>
            <person name="Sperschneider J."/>
            <person name="Matny O."/>
            <person name="Nguyen-Phuc H."/>
            <person name="Mago R."/>
            <person name="Raley C."/>
            <person name="Miller M.E."/>
            <person name="Silverstein K.A.T."/>
            <person name="Henningsen E."/>
            <person name="Hirsch C.D."/>
            <person name="Visser B."/>
            <person name="Pretorius Z.A."/>
            <person name="Steffenson B.J."/>
            <person name="Schwessinger B."/>
            <person name="Dodds P.N."/>
            <person name="Figueroa M."/>
        </authorList>
    </citation>
    <scope>NUCLEOTIDE SEQUENCE [LARGE SCALE GENOMIC DNA]</scope>
    <source>
        <strain evidence="2">21-0</strain>
        <strain evidence="1 4">Ug99</strain>
    </source>
</reference>
<evidence type="ECO:0000313" key="4">
    <source>
        <dbReference type="Proteomes" id="UP000325313"/>
    </source>
</evidence>
<evidence type="ECO:0000313" key="1">
    <source>
        <dbReference type="EMBL" id="KAA1098958.1"/>
    </source>
</evidence>
<keyword evidence="3" id="KW-1185">Reference proteome</keyword>
<organism evidence="2 3">
    <name type="scientific">Puccinia graminis f. sp. tritici</name>
    <dbReference type="NCBI Taxonomy" id="56615"/>
    <lineage>
        <taxon>Eukaryota</taxon>
        <taxon>Fungi</taxon>
        <taxon>Dikarya</taxon>
        <taxon>Basidiomycota</taxon>
        <taxon>Pucciniomycotina</taxon>
        <taxon>Pucciniomycetes</taxon>
        <taxon>Pucciniales</taxon>
        <taxon>Pucciniaceae</taxon>
        <taxon>Puccinia</taxon>
    </lineage>
</organism>
<dbReference type="Proteomes" id="UP000325313">
    <property type="component" value="Unassembled WGS sequence"/>
</dbReference>
<sequence>MHGPWYLVTRQTQVQFQIVGQLLCPQWKHVALSNCPSLIQDSIRQKISTPNGQRHPSDKIAPTRRVINPASNHPILATFRLLSQSSNHLIVVNNPPLSTPADSATL</sequence>
<dbReference type="Proteomes" id="UP000324748">
    <property type="component" value="Unassembled WGS sequence"/>
</dbReference>
<proteinExistence type="predicted"/>
<evidence type="ECO:0000313" key="2">
    <source>
        <dbReference type="EMBL" id="KAA1104776.1"/>
    </source>
</evidence>